<dbReference type="PANTHER" id="PTHR46157">
    <property type="entry name" value="K(+) EFFLUX ANTIPORTER 3, CHLOROPLASTIC"/>
    <property type="match status" value="1"/>
</dbReference>
<dbReference type="InterPro" id="IPR006153">
    <property type="entry name" value="Cation/H_exchanger_TM"/>
</dbReference>
<feature type="transmembrane region" description="Helical" evidence="11">
    <location>
        <begin position="373"/>
        <end position="392"/>
    </location>
</feature>
<dbReference type="PATRIC" id="fig|1305737.6.peg.1587"/>
<keyword evidence="3" id="KW-0813">Transport</keyword>
<feature type="transmembrane region" description="Helical" evidence="11">
    <location>
        <begin position="116"/>
        <end position="133"/>
    </location>
</feature>
<feature type="domain" description="RCK N-terminal" evidence="12">
    <location>
        <begin position="417"/>
        <end position="541"/>
    </location>
</feature>
<organism evidence="13 14">
    <name type="scientific">Algoriphagus marincola HL-49</name>
    <dbReference type="NCBI Taxonomy" id="1305737"/>
    <lineage>
        <taxon>Bacteria</taxon>
        <taxon>Pseudomonadati</taxon>
        <taxon>Bacteroidota</taxon>
        <taxon>Cytophagia</taxon>
        <taxon>Cytophagales</taxon>
        <taxon>Cyclobacteriaceae</taxon>
        <taxon>Algoriphagus</taxon>
    </lineage>
</organism>
<dbReference type="Gene3D" id="3.40.50.720">
    <property type="entry name" value="NAD(P)-binding Rossmann-like Domain"/>
    <property type="match status" value="1"/>
</dbReference>
<dbReference type="eggNOG" id="COG0475">
    <property type="taxonomic scope" value="Bacteria"/>
</dbReference>
<dbReference type="STRING" id="1305737.GCA_000526355_01147"/>
<dbReference type="GO" id="GO:1902600">
    <property type="term" value="P:proton transmembrane transport"/>
    <property type="evidence" value="ECO:0007669"/>
    <property type="project" value="InterPro"/>
</dbReference>
<keyword evidence="7" id="KW-0630">Potassium</keyword>
<evidence type="ECO:0000256" key="5">
    <source>
        <dbReference type="ARBA" id="ARBA00022538"/>
    </source>
</evidence>
<evidence type="ECO:0000256" key="6">
    <source>
        <dbReference type="ARBA" id="ARBA00022692"/>
    </source>
</evidence>
<feature type="transmembrane region" description="Helical" evidence="11">
    <location>
        <begin position="88"/>
        <end position="110"/>
    </location>
</feature>
<sequence length="629" mass="69287">MTGFLFSAIVFISAAILFVPLAKKLGMGSVLGYLIAGIVIGPYIFGFIESGNQGQDIMHTTEFGVVIMLFLIGMELEPKNLWKMRDLIFRIGLTQILVTAALIFAIMLALGISWNIAVAVSLSMALSSTAIVLSSLKEKNQMGSPVGKMSFGVLLMQDIAVIPILAVIPLLAITGGEISSADAHGADSFIETLPTWAQTLSIFLAIGLVVLIGRFGFGPLLKWVSKTHLRELFTASALLIVFGISWLMQLVGLSPALGAFIAGVILANSPYRHALESDLEPFKGLLLGLFFMAVGATINFELIQKQPINIISIALGIILIKGLVLFGLGKFKKLNLGQNLSFALGLAQVSEFSFVTYSFAIQFDVIDQELSDLLMAITALTMAFTPILSVLMDKLVVGKLEQEVIDSDQKMDDIHEKNQVILLGFGNFGSTVGRFLRANGVEATILDYDPERIEFLRKLGFRVYFGDGTQINVLETAGASEAKILISTLDDPNQNILVAEICKEHFPHLDLLVRAKTRSDAYELLEKDIQNIYREQLDTSIRMGEDVLKKLGFRAHTMHRLAAQFKKYDEESLKILVNFKNDQKEYLSTAKQHIEQQESILSGELSKKFSLNDYAWDSEQLKSENSDKK</sequence>
<dbReference type="PROSITE" id="PS51201">
    <property type="entry name" value="RCK_N"/>
    <property type="match status" value="1"/>
</dbReference>
<gene>
    <name evidence="13" type="primary">kefC</name>
    <name evidence="13" type="ORF">HLUCCX10_04675</name>
</gene>
<keyword evidence="10 11" id="KW-0472">Membrane</keyword>
<dbReference type="OrthoDB" id="9781411at2"/>
<feature type="transmembrane region" description="Helical" evidence="11">
    <location>
        <begin position="283"/>
        <end position="302"/>
    </location>
</feature>
<comment type="subcellular location">
    <subcellularLocation>
        <location evidence="1">Endomembrane system</location>
        <topology evidence="1">Multi-pass membrane protein</topology>
    </subcellularLocation>
</comment>
<dbReference type="InterPro" id="IPR038770">
    <property type="entry name" value="Na+/solute_symporter_sf"/>
</dbReference>
<feature type="transmembrane region" description="Helical" evidence="11">
    <location>
        <begin position="308"/>
        <end position="328"/>
    </location>
</feature>
<keyword evidence="9" id="KW-0406">Ion transport</keyword>
<comment type="caution">
    <text evidence="13">The sequence shown here is derived from an EMBL/GenBank/DDBJ whole genome shotgun (WGS) entry which is preliminary data.</text>
</comment>
<feature type="transmembrane region" description="Helical" evidence="11">
    <location>
        <begin position="340"/>
        <end position="361"/>
    </location>
</feature>
<dbReference type="AlphaFoldDB" id="A0A0P8AS39"/>
<dbReference type="Pfam" id="PF00999">
    <property type="entry name" value="Na_H_Exchanger"/>
    <property type="match status" value="1"/>
</dbReference>
<dbReference type="PANTHER" id="PTHR46157:SF4">
    <property type="entry name" value="K(+) EFFLUX ANTIPORTER 3, CHLOROPLASTIC"/>
    <property type="match status" value="1"/>
</dbReference>
<dbReference type="FunFam" id="3.40.50.720:FF:000036">
    <property type="entry name" value="Glutathione-regulated potassium-efflux system protein KefB"/>
    <property type="match status" value="1"/>
</dbReference>
<evidence type="ECO:0000256" key="7">
    <source>
        <dbReference type="ARBA" id="ARBA00022958"/>
    </source>
</evidence>
<evidence type="ECO:0000256" key="11">
    <source>
        <dbReference type="SAM" id="Phobius"/>
    </source>
</evidence>
<dbReference type="eggNOG" id="COG1226">
    <property type="taxonomic scope" value="Bacteria"/>
</dbReference>
<name>A0A0P8AS39_9BACT</name>
<dbReference type="GO" id="GO:0012505">
    <property type="term" value="C:endomembrane system"/>
    <property type="evidence" value="ECO:0007669"/>
    <property type="project" value="UniProtKB-SubCell"/>
</dbReference>
<feature type="transmembrane region" description="Helical" evidence="11">
    <location>
        <begin position="57"/>
        <end position="76"/>
    </location>
</feature>
<evidence type="ECO:0000256" key="4">
    <source>
        <dbReference type="ARBA" id="ARBA00022449"/>
    </source>
</evidence>
<evidence type="ECO:0000259" key="12">
    <source>
        <dbReference type="PROSITE" id="PS51201"/>
    </source>
</evidence>
<evidence type="ECO:0000256" key="3">
    <source>
        <dbReference type="ARBA" id="ARBA00022448"/>
    </source>
</evidence>
<feature type="transmembrane region" description="Helical" evidence="11">
    <location>
        <begin position="29"/>
        <end position="45"/>
    </location>
</feature>
<dbReference type="GO" id="GO:0005886">
    <property type="term" value="C:plasma membrane"/>
    <property type="evidence" value="ECO:0007669"/>
    <property type="project" value="TreeGrafter"/>
</dbReference>
<dbReference type="InterPro" id="IPR036291">
    <property type="entry name" value="NAD(P)-bd_dom_sf"/>
</dbReference>
<dbReference type="GO" id="GO:0006813">
    <property type="term" value="P:potassium ion transport"/>
    <property type="evidence" value="ECO:0007669"/>
    <property type="project" value="UniProtKB-KW"/>
</dbReference>
<evidence type="ECO:0000256" key="2">
    <source>
        <dbReference type="ARBA" id="ARBA00005551"/>
    </source>
</evidence>
<reference evidence="13 14" key="1">
    <citation type="submission" date="2015-09" db="EMBL/GenBank/DDBJ databases">
        <title>Identification and resolution of microdiversity through metagenomic sequencing of parallel consortia.</title>
        <authorList>
            <person name="Nelson W.C."/>
            <person name="Romine M.F."/>
            <person name="Lindemann S.R."/>
        </authorList>
    </citation>
    <scope>NUCLEOTIDE SEQUENCE [LARGE SCALE GENOMIC DNA]</scope>
    <source>
        <strain evidence="13">HL-49</strain>
    </source>
</reference>
<proteinExistence type="inferred from homology"/>
<comment type="similarity">
    <text evidence="2">Belongs to the monovalent cation:proton antiporter 2 (CPA2) transporter (TC 2.A.37) family.</text>
</comment>
<dbReference type="Proteomes" id="UP000050421">
    <property type="component" value="Unassembled WGS sequence"/>
</dbReference>
<keyword evidence="5" id="KW-0633">Potassium transport</keyword>
<dbReference type="Pfam" id="PF02254">
    <property type="entry name" value="TrkA_N"/>
    <property type="match status" value="1"/>
</dbReference>
<evidence type="ECO:0000256" key="1">
    <source>
        <dbReference type="ARBA" id="ARBA00004127"/>
    </source>
</evidence>
<dbReference type="GO" id="GO:0008324">
    <property type="term" value="F:monoatomic cation transmembrane transporter activity"/>
    <property type="evidence" value="ECO:0007669"/>
    <property type="project" value="InterPro"/>
</dbReference>
<dbReference type="InterPro" id="IPR004771">
    <property type="entry name" value="K/H_exchanger"/>
</dbReference>
<accession>A0A0P8AS39</accession>
<evidence type="ECO:0000256" key="8">
    <source>
        <dbReference type="ARBA" id="ARBA00022989"/>
    </source>
</evidence>
<dbReference type="InterPro" id="IPR003148">
    <property type="entry name" value="RCK_N"/>
</dbReference>
<dbReference type="NCBIfam" id="TIGR00932">
    <property type="entry name" value="2a37"/>
    <property type="match status" value="1"/>
</dbReference>
<keyword evidence="4" id="KW-0050">Antiport</keyword>
<feature type="transmembrane region" description="Helical" evidence="11">
    <location>
        <begin position="154"/>
        <end position="176"/>
    </location>
</feature>
<protein>
    <submittedName>
        <fullName evidence="13">Glutathione-regulated K+ efflux pump KefC</fullName>
    </submittedName>
</protein>
<feature type="transmembrane region" description="Helical" evidence="11">
    <location>
        <begin position="196"/>
        <end position="217"/>
    </location>
</feature>
<feature type="transmembrane region" description="Helical" evidence="11">
    <location>
        <begin position="6"/>
        <end position="22"/>
    </location>
</feature>
<dbReference type="Gene3D" id="1.20.1530.20">
    <property type="match status" value="1"/>
</dbReference>
<keyword evidence="6 11" id="KW-0812">Transmembrane</keyword>
<evidence type="ECO:0000256" key="9">
    <source>
        <dbReference type="ARBA" id="ARBA00023065"/>
    </source>
</evidence>
<dbReference type="GO" id="GO:0015297">
    <property type="term" value="F:antiporter activity"/>
    <property type="evidence" value="ECO:0007669"/>
    <property type="project" value="UniProtKB-KW"/>
</dbReference>
<dbReference type="SUPFAM" id="SSF51735">
    <property type="entry name" value="NAD(P)-binding Rossmann-fold domains"/>
    <property type="match status" value="1"/>
</dbReference>
<evidence type="ECO:0000313" key="14">
    <source>
        <dbReference type="Proteomes" id="UP000050421"/>
    </source>
</evidence>
<evidence type="ECO:0000256" key="10">
    <source>
        <dbReference type="ARBA" id="ARBA00023136"/>
    </source>
</evidence>
<evidence type="ECO:0000313" key="13">
    <source>
        <dbReference type="EMBL" id="KPQ18853.1"/>
    </source>
</evidence>
<keyword evidence="8 11" id="KW-1133">Transmembrane helix</keyword>
<dbReference type="EMBL" id="LJXT01000019">
    <property type="protein sequence ID" value="KPQ18853.1"/>
    <property type="molecule type" value="Genomic_DNA"/>
</dbReference>